<protein>
    <submittedName>
        <fullName evidence="2">Uncharacterized protein</fullName>
    </submittedName>
</protein>
<organism evidence="2 3">
    <name type="scientific">Amycolatopsis acididurans</name>
    <dbReference type="NCBI Taxonomy" id="2724524"/>
    <lineage>
        <taxon>Bacteria</taxon>
        <taxon>Bacillati</taxon>
        <taxon>Actinomycetota</taxon>
        <taxon>Actinomycetes</taxon>
        <taxon>Pseudonocardiales</taxon>
        <taxon>Pseudonocardiaceae</taxon>
        <taxon>Amycolatopsis</taxon>
    </lineage>
</organism>
<dbReference type="RefSeq" id="WP_168520725.1">
    <property type="nucleotide sequence ID" value="NZ_JAAXLS010000039.1"/>
</dbReference>
<name>A0ABX1JFW6_9PSEU</name>
<proteinExistence type="predicted"/>
<keyword evidence="1" id="KW-1133">Transmembrane helix</keyword>
<feature type="transmembrane region" description="Helical" evidence="1">
    <location>
        <begin position="100"/>
        <end position="121"/>
    </location>
</feature>
<keyword evidence="3" id="KW-1185">Reference proteome</keyword>
<accession>A0ABX1JFW6</accession>
<evidence type="ECO:0000313" key="3">
    <source>
        <dbReference type="Proteomes" id="UP000715441"/>
    </source>
</evidence>
<reference evidence="2 3" key="1">
    <citation type="submission" date="2020-04" db="EMBL/GenBank/DDBJ databases">
        <title>Novel species.</title>
        <authorList>
            <person name="Teo W.F.A."/>
            <person name="Lipun K."/>
            <person name="Srisuk N."/>
            <person name="Duangmal K."/>
        </authorList>
    </citation>
    <scope>NUCLEOTIDE SEQUENCE [LARGE SCALE GENOMIC DNA]</scope>
    <source>
        <strain evidence="2 3">K13G38</strain>
    </source>
</reference>
<comment type="caution">
    <text evidence="2">The sequence shown here is derived from an EMBL/GenBank/DDBJ whole genome shotgun (WGS) entry which is preliminary data.</text>
</comment>
<dbReference type="EMBL" id="JAAXLS010000039">
    <property type="protein sequence ID" value="NKQ57650.1"/>
    <property type="molecule type" value="Genomic_DNA"/>
</dbReference>
<evidence type="ECO:0000256" key="1">
    <source>
        <dbReference type="SAM" id="Phobius"/>
    </source>
</evidence>
<sequence length="123" mass="12823">MTDSNQMLRPRPPRHDAGHRDLHRAWLALLLLPVAFAAAVALGDWLVSIQGYGGADTSIPSRVALRAAIPACLVLIAPAVVTFAFGLRARAEGVPAGGKAALVGFAAALGLVLLNLVPLFVLR</sequence>
<evidence type="ECO:0000313" key="2">
    <source>
        <dbReference type="EMBL" id="NKQ57650.1"/>
    </source>
</evidence>
<gene>
    <name evidence="2" type="ORF">HFP15_32790</name>
</gene>
<keyword evidence="1" id="KW-0812">Transmembrane</keyword>
<keyword evidence="1" id="KW-0472">Membrane</keyword>
<feature type="transmembrane region" description="Helical" evidence="1">
    <location>
        <begin position="67"/>
        <end position="88"/>
    </location>
</feature>
<dbReference type="Proteomes" id="UP000715441">
    <property type="component" value="Unassembled WGS sequence"/>
</dbReference>